<evidence type="ECO:0000313" key="2">
    <source>
        <dbReference type="EMBL" id="AXK49408.1"/>
    </source>
</evidence>
<evidence type="ECO:0000259" key="1">
    <source>
        <dbReference type="PROSITE" id="PS51186"/>
    </source>
</evidence>
<proteinExistence type="predicted"/>
<evidence type="ECO:0000313" key="5">
    <source>
        <dbReference type="Proteomes" id="UP000289132"/>
    </source>
</evidence>
<dbReference type="Proteomes" id="UP000289132">
    <property type="component" value="Unassembled WGS sequence"/>
</dbReference>
<dbReference type="InterPro" id="IPR016181">
    <property type="entry name" value="Acyl_CoA_acyltransferase"/>
</dbReference>
<dbReference type="CDD" id="cd04301">
    <property type="entry name" value="NAT_SF"/>
    <property type="match status" value="1"/>
</dbReference>
<reference evidence="2 4" key="2">
    <citation type="submission" date="2018-07" db="EMBL/GenBank/DDBJ databases">
        <title>Complete genome of the Arcobacter trophiarum type strain LMG 25534.</title>
        <authorList>
            <person name="Miller W.G."/>
            <person name="Yee E."/>
        </authorList>
    </citation>
    <scope>NUCLEOTIDE SEQUENCE [LARGE SCALE GENOMIC DNA]</scope>
    <source>
        <strain evidence="2 4">LMG 25534</strain>
    </source>
</reference>
<dbReference type="KEGG" id="atp:ATR_1579"/>
<dbReference type="GO" id="GO:0016747">
    <property type="term" value="F:acyltransferase activity, transferring groups other than amino-acyl groups"/>
    <property type="evidence" value="ECO:0007669"/>
    <property type="project" value="InterPro"/>
</dbReference>
<sequence>MNLEFFELKLENTKDKEEVVKIINEAYRGELKGNAWTGEAHLLSGIRIDIDMLNEYLKEKNTKTFIAKNNNQVVATIQAKLEDNTIYIGLFAVDPNIQASGVGRRLLEFTELETSKIWKIKSFVMEVISSRTELRDYYIRRGYQNTNSYIEFPRSEKWSSNKQEELKLLVLKKEI</sequence>
<organism evidence="2 4">
    <name type="scientific">Aliarcobacter trophiarum LMG 25534</name>
    <dbReference type="NCBI Taxonomy" id="1032241"/>
    <lineage>
        <taxon>Bacteria</taxon>
        <taxon>Pseudomonadati</taxon>
        <taxon>Campylobacterota</taxon>
        <taxon>Epsilonproteobacteria</taxon>
        <taxon>Campylobacterales</taxon>
        <taxon>Arcobacteraceae</taxon>
        <taxon>Aliarcobacter</taxon>
    </lineage>
</organism>
<gene>
    <name evidence="2" type="ORF">ATR_1579</name>
    <name evidence="3" type="ORF">CRU87_04895</name>
</gene>
<reference evidence="3 5" key="1">
    <citation type="submission" date="2017-10" db="EMBL/GenBank/DDBJ databases">
        <title>Genomics of the genus Arcobacter.</title>
        <authorList>
            <person name="Perez-Cataluna A."/>
            <person name="Figueras M.J."/>
        </authorList>
    </citation>
    <scope>NUCLEOTIDE SEQUENCE [LARGE SCALE GENOMIC DNA]</scope>
    <source>
        <strain evidence="3 5">LMG 25534</strain>
    </source>
</reference>
<dbReference type="EMBL" id="PDKD01000006">
    <property type="protein sequence ID" value="RXJ91981.1"/>
    <property type="molecule type" value="Genomic_DNA"/>
</dbReference>
<protein>
    <submittedName>
        <fullName evidence="2 3">Acetyltransferase</fullName>
    </submittedName>
</protein>
<dbReference type="Proteomes" id="UP000254504">
    <property type="component" value="Chromosome"/>
</dbReference>
<name>A0AAD0QK53_9BACT</name>
<dbReference type="InterPro" id="IPR000182">
    <property type="entry name" value="GNAT_dom"/>
</dbReference>
<dbReference type="PROSITE" id="PS51186">
    <property type="entry name" value="GNAT"/>
    <property type="match status" value="1"/>
</dbReference>
<keyword evidence="5" id="KW-1185">Reference proteome</keyword>
<dbReference type="Pfam" id="PF13673">
    <property type="entry name" value="Acetyltransf_10"/>
    <property type="match status" value="1"/>
</dbReference>
<dbReference type="AlphaFoldDB" id="A0AAD0QK53"/>
<evidence type="ECO:0000313" key="3">
    <source>
        <dbReference type="EMBL" id="RXJ91981.1"/>
    </source>
</evidence>
<dbReference type="EMBL" id="CP031367">
    <property type="protein sequence ID" value="AXK49408.1"/>
    <property type="molecule type" value="Genomic_DNA"/>
</dbReference>
<dbReference type="SUPFAM" id="SSF55729">
    <property type="entry name" value="Acyl-CoA N-acyltransferases (Nat)"/>
    <property type="match status" value="1"/>
</dbReference>
<feature type="domain" description="N-acetyltransferase" evidence="1">
    <location>
        <begin position="6"/>
        <end position="175"/>
    </location>
</feature>
<evidence type="ECO:0000313" key="4">
    <source>
        <dbReference type="Proteomes" id="UP000254504"/>
    </source>
</evidence>
<dbReference type="Gene3D" id="3.40.630.30">
    <property type="match status" value="1"/>
</dbReference>
<accession>A0AAD0QK53</accession>
<dbReference type="RefSeq" id="WP_115428881.1">
    <property type="nucleotide sequence ID" value="NZ_CP031367.1"/>
</dbReference>